<dbReference type="AlphaFoldDB" id="M3DHT3"/>
<dbReference type="EMBL" id="KB405065">
    <property type="protein sequence ID" value="EMF56307.1"/>
    <property type="molecule type" value="Genomic_DNA"/>
</dbReference>
<dbReference type="RefSeq" id="WP_005477553.1">
    <property type="nucleotide sequence ID" value="NZ_KB405065.1"/>
</dbReference>
<dbReference type="GeneID" id="96271219"/>
<accession>M3DHT3</accession>
<name>M3DHT3_9ACTN</name>
<proteinExistence type="predicted"/>
<sequence length="86" mass="9295">MVTKHLARLQFQAEGPVVEGEWAIQDTAQDRYKEWVGLYGTGLAVVIQLIEETDAASACTGSGPPRARSRARRADRPGVPARCGSI</sequence>
<reference evidence="3" key="1">
    <citation type="journal article" date="2013" name="Genome Announc.">
        <title>Draft Genome Sequence of Streptomyces bottropensis ATCC 25435, a Bottromycin-Producing Actinomycete.</title>
        <authorList>
            <person name="Zhang H."/>
            <person name="Zhou W."/>
            <person name="Zhuang Y."/>
            <person name="Liang X."/>
            <person name="Liu T."/>
        </authorList>
    </citation>
    <scope>NUCLEOTIDE SEQUENCE [LARGE SCALE GENOMIC DNA]</scope>
    <source>
        <strain evidence="3">ATCC 25435</strain>
    </source>
</reference>
<protein>
    <submittedName>
        <fullName evidence="2">Uncharacterized protein</fullName>
    </submittedName>
</protein>
<dbReference type="Proteomes" id="UP000030760">
    <property type="component" value="Unassembled WGS sequence"/>
</dbReference>
<organism evidence="2 3">
    <name type="scientific">Streptomyces bottropensis ATCC 25435</name>
    <dbReference type="NCBI Taxonomy" id="1054862"/>
    <lineage>
        <taxon>Bacteria</taxon>
        <taxon>Bacillati</taxon>
        <taxon>Actinomycetota</taxon>
        <taxon>Actinomycetes</taxon>
        <taxon>Kitasatosporales</taxon>
        <taxon>Streptomycetaceae</taxon>
        <taxon>Streptomyces</taxon>
    </lineage>
</organism>
<gene>
    <name evidence="2" type="ORF">SBD_2339</name>
</gene>
<evidence type="ECO:0000256" key="1">
    <source>
        <dbReference type="SAM" id="MobiDB-lite"/>
    </source>
</evidence>
<evidence type="ECO:0000313" key="2">
    <source>
        <dbReference type="EMBL" id="EMF56307.1"/>
    </source>
</evidence>
<evidence type="ECO:0000313" key="3">
    <source>
        <dbReference type="Proteomes" id="UP000030760"/>
    </source>
</evidence>
<feature type="region of interest" description="Disordered" evidence="1">
    <location>
        <begin position="57"/>
        <end position="86"/>
    </location>
</feature>